<dbReference type="GO" id="GO:0004519">
    <property type="term" value="F:endonuclease activity"/>
    <property type="evidence" value="ECO:0007669"/>
    <property type="project" value="InterPro"/>
</dbReference>
<keyword evidence="2" id="KW-1185">Reference proteome</keyword>
<dbReference type="Pfam" id="PF09618">
    <property type="entry name" value="Cas_Csy4"/>
    <property type="match status" value="1"/>
</dbReference>
<dbReference type="RefSeq" id="WP_129123902.1">
    <property type="nucleotide sequence ID" value="NZ_PEIB01000038.1"/>
</dbReference>
<organism evidence="1 2">
    <name type="scientific">Veronia nyctiphanis</name>
    <dbReference type="NCBI Taxonomy" id="1278244"/>
    <lineage>
        <taxon>Bacteria</taxon>
        <taxon>Pseudomonadati</taxon>
        <taxon>Pseudomonadota</taxon>
        <taxon>Gammaproteobacteria</taxon>
        <taxon>Vibrionales</taxon>
        <taxon>Vibrionaceae</taxon>
        <taxon>Veronia</taxon>
    </lineage>
</organism>
<dbReference type="Proteomes" id="UP000290287">
    <property type="component" value="Unassembled WGS sequence"/>
</dbReference>
<dbReference type="Gene3D" id="3.30.70.2540">
    <property type="entry name" value="CRISPR-associated endoribonuclease Cas6/Csy4"/>
    <property type="match status" value="1"/>
</dbReference>
<sequence length="200" mass="22581">MSNRYFFTIKFLPAQADCALLAGRCIKTLHGFMAVNDAVANKVGICFPKWNERNIGSAIGFVCYDETTLTGLSYQPYFTLMRSEGLFEVSTVKTVPETAPEVRFVRNQTIDKSFLDSKRRRLRRAEKRALEAGRDFTPASEEERTFLPFHSIPMGSKSSGRDFVLQVQVEGEESPRDGGYNMYGLATNVDWRGTVPLIEL</sequence>
<gene>
    <name evidence="1" type="primary">cas6f</name>
    <name evidence="1" type="ORF">CS022_21135</name>
</gene>
<dbReference type="OrthoDB" id="6104063at2"/>
<name>A0A4Q0YKZ9_9GAMM</name>
<evidence type="ECO:0000313" key="1">
    <source>
        <dbReference type="EMBL" id="RXJ71336.1"/>
    </source>
</evidence>
<dbReference type="EMBL" id="PEIB01000038">
    <property type="protein sequence ID" value="RXJ71336.1"/>
    <property type="molecule type" value="Genomic_DNA"/>
</dbReference>
<dbReference type="GO" id="GO:0043571">
    <property type="term" value="P:maintenance of CRISPR repeat elements"/>
    <property type="evidence" value="ECO:0007669"/>
    <property type="project" value="InterPro"/>
</dbReference>
<accession>A0A4Q0YKZ9</accession>
<dbReference type="AlphaFoldDB" id="A0A4Q0YKZ9"/>
<proteinExistence type="predicted"/>
<comment type="caution">
    <text evidence="1">The sequence shown here is derived from an EMBL/GenBank/DDBJ whole genome shotgun (WGS) entry which is preliminary data.</text>
</comment>
<reference evidence="1 2" key="1">
    <citation type="submission" date="2017-10" db="EMBL/GenBank/DDBJ databases">
        <title>Nyctiphanis sp. nov., isolated from the stomach of the euphausiid Nyctiphanes simplex (Hansen, 1911) in the Gulf of California.</title>
        <authorList>
            <person name="Gomez-Gil B."/>
            <person name="Aguilar-Mendez M."/>
            <person name="Lopez-Cortes A."/>
            <person name="Gomez-Gutierrez J."/>
            <person name="Roque A."/>
            <person name="Lang E."/>
            <person name="Gonzalez-Castillo A."/>
        </authorList>
    </citation>
    <scope>NUCLEOTIDE SEQUENCE [LARGE SCALE GENOMIC DNA]</scope>
    <source>
        <strain evidence="1 2">CAIM 600</strain>
    </source>
</reference>
<protein>
    <submittedName>
        <fullName evidence="1">Type I-F CRISPR-associated endoribonuclease Cas6/Csy4</fullName>
    </submittedName>
</protein>
<dbReference type="NCBIfam" id="TIGR02563">
    <property type="entry name" value="cas_Csy4"/>
    <property type="match status" value="1"/>
</dbReference>
<evidence type="ECO:0000313" key="2">
    <source>
        <dbReference type="Proteomes" id="UP000290287"/>
    </source>
</evidence>
<dbReference type="InterPro" id="IPR013396">
    <property type="entry name" value="CRISPR-assoc_prot_Csy4"/>
</dbReference>
<dbReference type="InterPro" id="IPR042564">
    <property type="entry name" value="CRISPR-Cas6/Csy4_sf"/>
</dbReference>